<proteinExistence type="predicted"/>
<name>A0A649VSH6_9CAUD</name>
<dbReference type="Proteomes" id="UP000422411">
    <property type="component" value="Segment"/>
</dbReference>
<dbReference type="GeneID" id="80005659"/>
<protein>
    <submittedName>
        <fullName evidence="2">Uncharacterized protein</fullName>
    </submittedName>
</protein>
<evidence type="ECO:0000313" key="2">
    <source>
        <dbReference type="EMBL" id="QGJ95268.1"/>
    </source>
</evidence>
<accession>A0A649VSH6</accession>
<dbReference type="RefSeq" id="YP_010751984.1">
    <property type="nucleotide sequence ID" value="NC_073375.1"/>
</dbReference>
<dbReference type="KEGG" id="vg:80005659"/>
<reference evidence="2 3" key="1">
    <citation type="submission" date="2019-10" db="EMBL/GenBank/DDBJ databases">
        <authorList>
            <person name="Zack K.M."/>
            <person name="Garlena R.A."/>
            <person name="Russell D.A."/>
            <person name="Pope W.H."/>
            <person name="Jacobs-Sera D."/>
            <person name="Hatfull G.F."/>
        </authorList>
    </citation>
    <scope>NUCLEOTIDE SEQUENCE [LARGE SCALE GENOMIC DNA]</scope>
</reference>
<sequence length="48" mass="4977">MHDDTDSLPADLAKPRPEPWDASTIAGVVVGGVMLVITVAGLIYAVTL</sequence>
<evidence type="ECO:0000313" key="3">
    <source>
        <dbReference type="Proteomes" id="UP000422411"/>
    </source>
</evidence>
<keyword evidence="1" id="KW-0812">Transmembrane</keyword>
<feature type="transmembrane region" description="Helical" evidence="1">
    <location>
        <begin position="25"/>
        <end position="46"/>
    </location>
</feature>
<keyword evidence="1" id="KW-1133">Transmembrane helix</keyword>
<keyword evidence="3" id="KW-1185">Reference proteome</keyword>
<keyword evidence="1" id="KW-0472">Membrane</keyword>
<dbReference type="EMBL" id="MN586042">
    <property type="protein sequence ID" value="QGJ95268.1"/>
    <property type="molecule type" value="Genomic_DNA"/>
</dbReference>
<organism evidence="2 3">
    <name type="scientific">Microbacterium phage Jayden</name>
    <dbReference type="NCBI Taxonomy" id="2656550"/>
    <lineage>
        <taxon>Viruses</taxon>
        <taxon>Duplodnaviria</taxon>
        <taxon>Heunggongvirae</taxon>
        <taxon>Uroviricota</taxon>
        <taxon>Caudoviricetes</taxon>
        <taxon>Hodgkinviridae</taxon>
        <taxon>Metamorphoovirus</taxon>
        <taxon>Metamorphoovirus jayden</taxon>
    </lineage>
</organism>
<evidence type="ECO:0000256" key="1">
    <source>
        <dbReference type="SAM" id="Phobius"/>
    </source>
</evidence>
<gene>
    <name evidence="2" type="primary">48</name>
    <name evidence="2" type="ORF">PBI_JAYDEN_48</name>
</gene>